<sequence>MSKETVALFEELQRRHREAQTRLTEATQTFQTAQQAHAAATANFQKAQQALTMAQQQFHGWNTAVSAVAAEIAAQQEAARAGQPELPLPNTTPVTQPVQPHTQIEVPEPPNKTDMIRDLLRSHPQGMTPTEIWGHVQREFKHRAYLYNVLKRLTDRDELSERRGKYSIRIIAQAAKEDTTTIQ</sequence>
<dbReference type="AlphaFoldDB" id="A0A7V5CUD3"/>
<accession>A0A7V5CUD3</accession>
<name>A0A7V5CUD3_9BACT</name>
<protein>
    <submittedName>
        <fullName evidence="1">Uncharacterized protein</fullName>
    </submittedName>
</protein>
<evidence type="ECO:0000313" key="1">
    <source>
        <dbReference type="EMBL" id="HGY95459.1"/>
    </source>
</evidence>
<organism evidence="1">
    <name type="scientific">Acidobacterium capsulatum</name>
    <dbReference type="NCBI Taxonomy" id="33075"/>
    <lineage>
        <taxon>Bacteria</taxon>
        <taxon>Pseudomonadati</taxon>
        <taxon>Acidobacteriota</taxon>
        <taxon>Terriglobia</taxon>
        <taxon>Terriglobales</taxon>
        <taxon>Acidobacteriaceae</taxon>
        <taxon>Acidobacterium</taxon>
    </lineage>
</organism>
<reference evidence="1" key="1">
    <citation type="journal article" date="2020" name="mSystems">
        <title>Genome- and Community-Level Interaction Insights into Carbon Utilization and Element Cycling Functions of Hydrothermarchaeota in Hydrothermal Sediment.</title>
        <authorList>
            <person name="Zhou Z."/>
            <person name="Liu Y."/>
            <person name="Xu W."/>
            <person name="Pan J."/>
            <person name="Luo Z.H."/>
            <person name="Li M."/>
        </authorList>
    </citation>
    <scope>NUCLEOTIDE SEQUENCE [LARGE SCALE GENOMIC DNA]</scope>
    <source>
        <strain evidence="1">SpSt-855</strain>
    </source>
</reference>
<comment type="caution">
    <text evidence="1">The sequence shown here is derived from an EMBL/GenBank/DDBJ whole genome shotgun (WGS) entry which is preliminary data.</text>
</comment>
<gene>
    <name evidence="1" type="ORF">ENW50_12365</name>
</gene>
<dbReference type="EMBL" id="DTKL01000078">
    <property type="protein sequence ID" value="HGY95459.1"/>
    <property type="molecule type" value="Genomic_DNA"/>
</dbReference>
<proteinExistence type="predicted"/>